<dbReference type="AlphaFoldDB" id="A0A285PHG3"/>
<dbReference type="SUPFAM" id="SSF55895">
    <property type="entry name" value="Ribonuclease Rh-like"/>
    <property type="match status" value="1"/>
</dbReference>
<dbReference type="OrthoDB" id="4720638at2"/>
<dbReference type="InterPro" id="IPR039378">
    <property type="entry name" value="RNase_T2_prok"/>
</dbReference>
<keyword evidence="3" id="KW-0732">Signal</keyword>
<dbReference type="InterPro" id="IPR018188">
    <property type="entry name" value="RNase_T2_His_AS_1"/>
</dbReference>
<evidence type="ECO:0000256" key="1">
    <source>
        <dbReference type="ARBA" id="ARBA00007469"/>
    </source>
</evidence>
<organism evidence="4 5">
    <name type="scientific">Cohaesibacter gelatinilyticus</name>
    <dbReference type="NCBI Taxonomy" id="372072"/>
    <lineage>
        <taxon>Bacteria</taxon>
        <taxon>Pseudomonadati</taxon>
        <taxon>Pseudomonadota</taxon>
        <taxon>Alphaproteobacteria</taxon>
        <taxon>Hyphomicrobiales</taxon>
        <taxon>Cohaesibacteraceae</taxon>
    </lineage>
</organism>
<proteinExistence type="inferred from homology"/>
<dbReference type="RefSeq" id="WP_097155240.1">
    <property type="nucleotide sequence ID" value="NZ_OBEL01000006.1"/>
</dbReference>
<protein>
    <submittedName>
        <fullName evidence="4">Ribonuclease T2</fullName>
    </submittedName>
</protein>
<accession>A0A285PHG3</accession>
<feature type="signal peptide" evidence="3">
    <location>
        <begin position="1"/>
        <end position="25"/>
    </location>
</feature>
<keyword evidence="5" id="KW-1185">Reference proteome</keyword>
<evidence type="ECO:0000256" key="2">
    <source>
        <dbReference type="RuleBase" id="RU004328"/>
    </source>
</evidence>
<dbReference type="GO" id="GO:0006401">
    <property type="term" value="P:RNA catabolic process"/>
    <property type="evidence" value="ECO:0007669"/>
    <property type="project" value="TreeGrafter"/>
</dbReference>
<dbReference type="Gene3D" id="3.90.730.10">
    <property type="entry name" value="Ribonuclease T2-like"/>
    <property type="match status" value="1"/>
</dbReference>
<sequence length="217" mass="24880">MLRLLSLFSTLLVGLTLGSSASAQKAGDFDYYLLALSWSPSYCADDGKKGRDKLQCYSDRRYGFVVHGLWPQYDKGYPEYCDTSFKKPSRKLVDQMLKFSPSRGLIHHEWKKHGTCTGLSSLEYFRLAVKSFKKLKRPESLVSLDRPILKTVRQIRNDLLEANPNIPSDGIVVTCKRQKLREIRICMDKQGNYKSCSRSALRGMCRNKDKLRILSAR</sequence>
<dbReference type="Pfam" id="PF00445">
    <property type="entry name" value="Ribonuclease_T2"/>
    <property type="match status" value="1"/>
</dbReference>
<dbReference type="EMBL" id="OBEL01000006">
    <property type="protein sequence ID" value="SNZ20858.1"/>
    <property type="molecule type" value="Genomic_DNA"/>
</dbReference>
<comment type="similarity">
    <text evidence="1 2">Belongs to the RNase T2 family.</text>
</comment>
<dbReference type="PANTHER" id="PTHR11240">
    <property type="entry name" value="RIBONUCLEASE T2"/>
    <property type="match status" value="1"/>
</dbReference>
<evidence type="ECO:0000256" key="3">
    <source>
        <dbReference type="SAM" id="SignalP"/>
    </source>
</evidence>
<dbReference type="GO" id="GO:0033897">
    <property type="term" value="F:ribonuclease T2 activity"/>
    <property type="evidence" value="ECO:0007669"/>
    <property type="project" value="InterPro"/>
</dbReference>
<evidence type="ECO:0000313" key="5">
    <source>
        <dbReference type="Proteomes" id="UP000219439"/>
    </source>
</evidence>
<dbReference type="InterPro" id="IPR001568">
    <property type="entry name" value="RNase_T2-like"/>
</dbReference>
<feature type="chain" id="PRO_5012131399" evidence="3">
    <location>
        <begin position="26"/>
        <end position="217"/>
    </location>
</feature>
<evidence type="ECO:0000313" key="4">
    <source>
        <dbReference type="EMBL" id="SNZ20858.1"/>
    </source>
</evidence>
<gene>
    <name evidence="4" type="ORF">SAMN06265368_3969</name>
</gene>
<reference evidence="4 5" key="1">
    <citation type="submission" date="2017-09" db="EMBL/GenBank/DDBJ databases">
        <authorList>
            <person name="Ehlers B."/>
            <person name="Leendertz F.H."/>
        </authorList>
    </citation>
    <scope>NUCLEOTIDE SEQUENCE [LARGE SCALE GENOMIC DNA]</scope>
    <source>
        <strain evidence="4 5">DSM 18289</strain>
    </source>
</reference>
<name>A0A285PHG3_9HYPH</name>
<dbReference type="GO" id="GO:0003723">
    <property type="term" value="F:RNA binding"/>
    <property type="evidence" value="ECO:0007669"/>
    <property type="project" value="InterPro"/>
</dbReference>
<dbReference type="PROSITE" id="PS00530">
    <property type="entry name" value="RNASE_T2_1"/>
    <property type="match status" value="1"/>
</dbReference>
<dbReference type="InterPro" id="IPR033130">
    <property type="entry name" value="RNase_T2_His_AS_2"/>
</dbReference>
<dbReference type="Proteomes" id="UP000219439">
    <property type="component" value="Unassembled WGS sequence"/>
</dbReference>
<dbReference type="PANTHER" id="PTHR11240:SF22">
    <property type="entry name" value="RIBONUCLEASE T2"/>
    <property type="match status" value="1"/>
</dbReference>
<dbReference type="CDD" id="cd01062">
    <property type="entry name" value="RNase_T2_prok"/>
    <property type="match status" value="1"/>
</dbReference>
<dbReference type="InterPro" id="IPR036430">
    <property type="entry name" value="RNase_T2-like_sf"/>
</dbReference>
<dbReference type="PROSITE" id="PS00531">
    <property type="entry name" value="RNASE_T2_2"/>
    <property type="match status" value="1"/>
</dbReference>